<feature type="region of interest" description="Disordered" evidence="2">
    <location>
        <begin position="1"/>
        <end position="20"/>
    </location>
</feature>
<dbReference type="STRING" id="6248.A0A0K0E3A4"/>
<feature type="coiled-coil region" evidence="1">
    <location>
        <begin position="78"/>
        <end position="112"/>
    </location>
</feature>
<dbReference type="WBParaSite" id="TCONS_00008280.p1">
    <property type="protein sequence ID" value="TCONS_00008280.p1"/>
    <property type="gene ID" value="XLOC_006235"/>
</dbReference>
<reference evidence="4" key="1">
    <citation type="submission" date="2015-08" db="UniProtKB">
        <authorList>
            <consortium name="WormBaseParasite"/>
        </authorList>
    </citation>
    <scope>IDENTIFICATION</scope>
</reference>
<dbReference type="WBParaSite" id="SSTP_0000397600.1">
    <property type="protein sequence ID" value="SSTP_0000397600.1"/>
    <property type="gene ID" value="SSTP_0000397600"/>
</dbReference>
<organism evidence="4">
    <name type="scientific">Strongyloides stercoralis</name>
    <name type="common">Threadworm</name>
    <dbReference type="NCBI Taxonomy" id="6248"/>
    <lineage>
        <taxon>Eukaryota</taxon>
        <taxon>Metazoa</taxon>
        <taxon>Ecdysozoa</taxon>
        <taxon>Nematoda</taxon>
        <taxon>Chromadorea</taxon>
        <taxon>Rhabditida</taxon>
        <taxon>Tylenchina</taxon>
        <taxon>Panagrolaimomorpha</taxon>
        <taxon>Strongyloidoidea</taxon>
        <taxon>Strongyloididae</taxon>
        <taxon>Strongyloides</taxon>
    </lineage>
</organism>
<evidence type="ECO:0000313" key="3">
    <source>
        <dbReference type="Proteomes" id="UP000035681"/>
    </source>
</evidence>
<feature type="coiled-coil region" evidence="1">
    <location>
        <begin position="136"/>
        <end position="191"/>
    </location>
</feature>
<evidence type="ECO:0000313" key="4">
    <source>
        <dbReference type="WBParaSite" id="SSTP_0000397600.1"/>
    </source>
</evidence>
<dbReference type="AlphaFoldDB" id="A0A0K0E3A4"/>
<feature type="coiled-coil region" evidence="1">
    <location>
        <begin position="251"/>
        <end position="318"/>
    </location>
</feature>
<sequence>MADEKMKDEVTPTLHDVTNNENIPSLQNVIDEKNNVIAQLQHELGVKKEQEKKLWEWIDEMESSMKRSTEGTVSKDSYDEMAGKLEYVKEENNELEKRLFELKKENESLIEKINSTSEVGKCERSEIIPSSNDTLIMEYENELEETKSQLLEVKRSLEDVIRERDELRDLTESLNNKIGFLESKVAELENENCTLHKKIFDADEYVSKQENEKQKSLEKCQLEKQGNNLFTELIEGGKKVESDLKLTYEKLREEKKLSQSLRSKLSLLQNELDKKQEELIRFSKKKEIVYTEANSQKLIALEEHVKELEKQLADQIKVTDKLISNDDKDDTLKYKVENQKLRTELNKKMERCNYKIRHLSEELDQSKVCIEKLRTAVVDLRSITHKSESYRNINVENKLYEIEVNYDIRLSTSPDENSKNIKRRLVNANEIKEKVKTFRIDSTQNIYVNDKFIIKKNKEEDSLKISAILREKLFKLYVKCDTAKEDLFINEAADLIKCVNI</sequence>
<evidence type="ECO:0000256" key="2">
    <source>
        <dbReference type="SAM" id="MobiDB-lite"/>
    </source>
</evidence>
<proteinExistence type="predicted"/>
<feature type="coiled-coil region" evidence="1">
    <location>
        <begin position="23"/>
        <end position="50"/>
    </location>
</feature>
<accession>A0A0K0E3A4</accession>
<keyword evidence="3" id="KW-1185">Reference proteome</keyword>
<evidence type="ECO:0000256" key="1">
    <source>
        <dbReference type="SAM" id="Coils"/>
    </source>
</evidence>
<name>A0A0K0E3A4_STRER</name>
<dbReference type="Proteomes" id="UP000035681">
    <property type="component" value="Unplaced"/>
</dbReference>
<keyword evidence="1" id="KW-0175">Coiled coil</keyword>
<protein>
    <submittedName>
        <fullName evidence="4">GRIP domain-containing protein</fullName>
    </submittedName>
</protein>
<feature type="compositionally biased region" description="Basic and acidic residues" evidence="2">
    <location>
        <begin position="1"/>
        <end position="10"/>
    </location>
</feature>